<reference evidence="3" key="1">
    <citation type="submission" date="2020-02" db="EMBL/GenBank/DDBJ databases">
        <authorList>
            <person name="Meier V. D."/>
        </authorList>
    </citation>
    <scope>NUCLEOTIDE SEQUENCE</scope>
    <source>
        <strain evidence="3">AVDCRST_MAG11</strain>
    </source>
</reference>
<keyword evidence="2" id="KW-0472">Membrane</keyword>
<organism evidence="3">
    <name type="scientific">uncultured Gemmatimonadaceae bacterium</name>
    <dbReference type="NCBI Taxonomy" id="246130"/>
    <lineage>
        <taxon>Bacteria</taxon>
        <taxon>Pseudomonadati</taxon>
        <taxon>Gemmatimonadota</taxon>
        <taxon>Gemmatimonadia</taxon>
        <taxon>Gemmatimonadales</taxon>
        <taxon>Gemmatimonadaceae</taxon>
        <taxon>environmental samples</taxon>
    </lineage>
</organism>
<accession>A0A6J4LND0</accession>
<dbReference type="EMBL" id="CADCTU010000617">
    <property type="protein sequence ID" value="CAA9337483.1"/>
    <property type="molecule type" value="Genomic_DNA"/>
</dbReference>
<feature type="compositionally biased region" description="Pro residues" evidence="1">
    <location>
        <begin position="7"/>
        <end position="24"/>
    </location>
</feature>
<keyword evidence="2" id="KW-1133">Transmembrane helix</keyword>
<proteinExistence type="predicted"/>
<dbReference type="AlphaFoldDB" id="A0A6J4LND0"/>
<name>A0A6J4LND0_9BACT</name>
<evidence type="ECO:0000256" key="2">
    <source>
        <dbReference type="SAM" id="Phobius"/>
    </source>
</evidence>
<keyword evidence="2" id="KW-0812">Transmembrane</keyword>
<protein>
    <submittedName>
        <fullName evidence="3">Uncharacterized protein</fullName>
    </submittedName>
</protein>
<evidence type="ECO:0000313" key="3">
    <source>
        <dbReference type="EMBL" id="CAA9337483.1"/>
    </source>
</evidence>
<feature type="region of interest" description="Disordered" evidence="1">
    <location>
        <begin position="109"/>
        <end position="131"/>
    </location>
</feature>
<sequence>MQHPSEPHAPPPPAPPAPPAPPVPGAVIALPDGVIPLAGLPRTAAEIEGLQARREILRDQLSRATNRRDQLARQLDRGVADGASAGIQQRLALLDERILQLEREQALTERQLSNAPPEVLARSTEAPREGPVVSEDEAFGVAFGTFGLGVVLTVLVGRLRRRRARSLAGTAPAANDALNDPRFERLTLAVDAMAEEVERIGEGQRFVTQLLAARRDMVPALGEEGARR</sequence>
<evidence type="ECO:0000256" key="1">
    <source>
        <dbReference type="SAM" id="MobiDB-lite"/>
    </source>
</evidence>
<gene>
    <name evidence="3" type="ORF">AVDCRST_MAG11-2794</name>
</gene>
<feature type="transmembrane region" description="Helical" evidence="2">
    <location>
        <begin position="138"/>
        <end position="157"/>
    </location>
</feature>
<feature type="region of interest" description="Disordered" evidence="1">
    <location>
        <begin position="1"/>
        <end position="25"/>
    </location>
</feature>